<feature type="transmembrane region" description="Helical" evidence="7">
    <location>
        <begin position="260"/>
        <end position="281"/>
    </location>
</feature>
<evidence type="ECO:0000256" key="4">
    <source>
        <dbReference type="ARBA" id="ARBA00022692"/>
    </source>
</evidence>
<comment type="similarity">
    <text evidence="7">Belongs to the binding-protein-dependent transport system permease family.</text>
</comment>
<feature type="transmembrane region" description="Helical" evidence="7">
    <location>
        <begin position="97"/>
        <end position="120"/>
    </location>
</feature>
<feature type="transmembrane region" description="Helical" evidence="7">
    <location>
        <begin position="140"/>
        <end position="169"/>
    </location>
</feature>
<accession>A0A0A0BWR5</accession>
<comment type="subcellular location">
    <subcellularLocation>
        <location evidence="1 7">Cell membrane</location>
        <topology evidence="1 7">Multi-pass membrane protein</topology>
    </subcellularLocation>
</comment>
<dbReference type="PANTHER" id="PTHR43386:SF1">
    <property type="entry name" value="D,D-DIPEPTIDE TRANSPORT SYSTEM PERMEASE PROTEIN DDPC-RELATED"/>
    <property type="match status" value="1"/>
</dbReference>
<dbReference type="Pfam" id="PF00528">
    <property type="entry name" value="BPD_transp_1"/>
    <property type="match status" value="1"/>
</dbReference>
<proteinExistence type="inferred from homology"/>
<dbReference type="AlphaFoldDB" id="A0A0A0BWR5"/>
<sequence length="288" mass="30370">MTRPAPEPAAVALPQVASVLVPPTRRTADRPALWWAGAVTLALLVLFALLGPLIWREPIAQDLSRFLQAPTPAEPLGHDHLGRSVIARLAHATRLSLVLAILCVTVAMIAGTLTGILAAWRGRWVDTLLHGLSETLVAIPALLIVLIASAAGGGGLTMLFVGIALVQWIEYFRVVRARSGVLLAGPGVEAARLLGLGPVHVLRRHLWPELRPVLLTMASFGIGTAVLTLSTLGFVGVGVSPPTPELGLMITEAFPFYSEAPWMSLAPVLVLAATLLGLLGIRGTEARS</sequence>
<keyword evidence="10" id="KW-1185">Reference proteome</keyword>
<feature type="transmembrane region" description="Helical" evidence="7">
    <location>
        <begin position="213"/>
        <end position="240"/>
    </location>
</feature>
<keyword evidence="6 7" id="KW-0472">Membrane</keyword>
<dbReference type="InterPro" id="IPR000515">
    <property type="entry name" value="MetI-like"/>
</dbReference>
<dbReference type="InterPro" id="IPR035906">
    <property type="entry name" value="MetI-like_sf"/>
</dbReference>
<dbReference type="GO" id="GO:0071916">
    <property type="term" value="F:dipeptide transmembrane transporter activity"/>
    <property type="evidence" value="ECO:0007669"/>
    <property type="project" value="TreeGrafter"/>
</dbReference>
<dbReference type="GO" id="GO:0005886">
    <property type="term" value="C:plasma membrane"/>
    <property type="evidence" value="ECO:0007669"/>
    <property type="project" value="UniProtKB-SubCell"/>
</dbReference>
<feature type="domain" description="ABC transmembrane type-1" evidence="8">
    <location>
        <begin position="93"/>
        <end position="280"/>
    </location>
</feature>
<gene>
    <name evidence="9" type="ORF">N869_01715</name>
</gene>
<dbReference type="Gene3D" id="1.10.3720.10">
    <property type="entry name" value="MetI-like"/>
    <property type="match status" value="1"/>
</dbReference>
<dbReference type="RefSeq" id="WP_084136832.1">
    <property type="nucleotide sequence ID" value="NZ_AXCZ01000095.1"/>
</dbReference>
<evidence type="ECO:0000259" key="8">
    <source>
        <dbReference type="PROSITE" id="PS50928"/>
    </source>
</evidence>
<evidence type="ECO:0000256" key="1">
    <source>
        <dbReference type="ARBA" id="ARBA00004651"/>
    </source>
</evidence>
<dbReference type="EMBL" id="AXCZ01000095">
    <property type="protein sequence ID" value="KGM12415.1"/>
    <property type="molecule type" value="Genomic_DNA"/>
</dbReference>
<evidence type="ECO:0000256" key="7">
    <source>
        <dbReference type="RuleBase" id="RU363032"/>
    </source>
</evidence>
<evidence type="ECO:0000256" key="5">
    <source>
        <dbReference type="ARBA" id="ARBA00022989"/>
    </source>
</evidence>
<dbReference type="SUPFAM" id="SSF161098">
    <property type="entry name" value="MetI-like"/>
    <property type="match status" value="1"/>
</dbReference>
<evidence type="ECO:0000256" key="6">
    <source>
        <dbReference type="ARBA" id="ARBA00023136"/>
    </source>
</evidence>
<dbReference type="CDD" id="cd06261">
    <property type="entry name" value="TM_PBP2"/>
    <property type="match status" value="1"/>
</dbReference>
<evidence type="ECO:0000313" key="10">
    <source>
        <dbReference type="Proteomes" id="UP000054314"/>
    </source>
</evidence>
<comment type="caution">
    <text evidence="9">The sequence shown here is derived from an EMBL/GenBank/DDBJ whole genome shotgun (WGS) entry which is preliminary data.</text>
</comment>
<name>A0A0A0BWR5_9CELL</name>
<keyword evidence="5 7" id="KW-1133">Transmembrane helix</keyword>
<keyword evidence="4 7" id="KW-0812">Transmembrane</keyword>
<feature type="transmembrane region" description="Helical" evidence="7">
    <location>
        <begin position="32"/>
        <end position="55"/>
    </location>
</feature>
<dbReference type="InterPro" id="IPR050366">
    <property type="entry name" value="BP-dependent_transpt_permease"/>
</dbReference>
<dbReference type="OrthoDB" id="9812701at2"/>
<keyword evidence="2 7" id="KW-0813">Transport</keyword>
<dbReference type="PANTHER" id="PTHR43386">
    <property type="entry name" value="OLIGOPEPTIDE TRANSPORT SYSTEM PERMEASE PROTEIN APPC"/>
    <property type="match status" value="1"/>
</dbReference>
<evidence type="ECO:0000256" key="2">
    <source>
        <dbReference type="ARBA" id="ARBA00022448"/>
    </source>
</evidence>
<organism evidence="9 10">
    <name type="scientific">Cellulomonas bogoriensis 69B4 = DSM 16987</name>
    <dbReference type="NCBI Taxonomy" id="1386082"/>
    <lineage>
        <taxon>Bacteria</taxon>
        <taxon>Bacillati</taxon>
        <taxon>Actinomycetota</taxon>
        <taxon>Actinomycetes</taxon>
        <taxon>Micrococcales</taxon>
        <taxon>Cellulomonadaceae</taxon>
        <taxon>Cellulomonas</taxon>
    </lineage>
</organism>
<evidence type="ECO:0000313" key="9">
    <source>
        <dbReference type="EMBL" id="KGM12415.1"/>
    </source>
</evidence>
<dbReference type="Proteomes" id="UP000054314">
    <property type="component" value="Unassembled WGS sequence"/>
</dbReference>
<evidence type="ECO:0000256" key="3">
    <source>
        <dbReference type="ARBA" id="ARBA00022475"/>
    </source>
</evidence>
<protein>
    <submittedName>
        <fullName evidence="9">ABC transporter permease</fullName>
    </submittedName>
</protein>
<dbReference type="PROSITE" id="PS50928">
    <property type="entry name" value="ABC_TM1"/>
    <property type="match status" value="1"/>
</dbReference>
<reference evidence="9 10" key="1">
    <citation type="submission" date="2013-08" db="EMBL/GenBank/DDBJ databases">
        <title>Genome sequencing of Cellulomonas bogoriensis 69B4.</title>
        <authorList>
            <person name="Chen F."/>
            <person name="Li Y."/>
            <person name="Wang G."/>
        </authorList>
    </citation>
    <scope>NUCLEOTIDE SEQUENCE [LARGE SCALE GENOMIC DNA]</scope>
    <source>
        <strain evidence="9 10">69B4</strain>
    </source>
</reference>
<keyword evidence="3" id="KW-1003">Cell membrane</keyword>